<dbReference type="EMBL" id="JAMXQS010000005">
    <property type="protein sequence ID" value="MCO6050177.1"/>
    <property type="molecule type" value="Genomic_DNA"/>
</dbReference>
<keyword evidence="4" id="KW-1133">Transmembrane helix</keyword>
<evidence type="ECO:0000313" key="8">
    <source>
        <dbReference type="EMBL" id="MCO6050177.1"/>
    </source>
</evidence>
<dbReference type="PANTHER" id="PTHR12137:SF54">
    <property type="entry name" value="CARBOHYDRATE SULFOTRANSFERASE"/>
    <property type="match status" value="1"/>
</dbReference>
<keyword evidence="7" id="KW-0325">Glycoprotein</keyword>
<keyword evidence="6" id="KW-0472">Membrane</keyword>
<keyword evidence="3" id="KW-0812">Transmembrane</keyword>
<gene>
    <name evidence="8" type="ORF">NGM99_10310</name>
</gene>
<dbReference type="Pfam" id="PF03567">
    <property type="entry name" value="Sulfotransfer_2"/>
    <property type="match status" value="1"/>
</dbReference>
<reference evidence="8 9" key="1">
    <citation type="submission" date="2022-06" db="EMBL/GenBank/DDBJ databases">
        <title>Mesorhizobium sp. strain RP14 Genome sequencing and assembly.</title>
        <authorList>
            <person name="Kim I."/>
        </authorList>
    </citation>
    <scope>NUCLEOTIDE SEQUENCE [LARGE SCALE GENOMIC DNA]</scope>
    <source>
        <strain evidence="9">RP14(2022)</strain>
    </source>
</reference>
<dbReference type="Gene3D" id="3.40.50.300">
    <property type="entry name" value="P-loop containing nucleotide triphosphate hydrolases"/>
    <property type="match status" value="1"/>
</dbReference>
<protein>
    <submittedName>
        <fullName evidence="8">Sulfotransferase family protein</fullName>
    </submittedName>
</protein>
<evidence type="ECO:0000256" key="1">
    <source>
        <dbReference type="ARBA" id="ARBA00004323"/>
    </source>
</evidence>
<dbReference type="RefSeq" id="WP_252818594.1">
    <property type="nucleotide sequence ID" value="NZ_JAMXQS010000005.1"/>
</dbReference>
<keyword evidence="9" id="KW-1185">Reference proteome</keyword>
<accession>A0ABT1C5R0</accession>
<keyword evidence="5" id="KW-0333">Golgi apparatus</keyword>
<name>A0ABT1C5R0_9HYPH</name>
<evidence type="ECO:0000256" key="6">
    <source>
        <dbReference type="ARBA" id="ARBA00023136"/>
    </source>
</evidence>
<organism evidence="8 9">
    <name type="scientific">Mesorhizobium liriopis</name>
    <dbReference type="NCBI Taxonomy" id="2953882"/>
    <lineage>
        <taxon>Bacteria</taxon>
        <taxon>Pseudomonadati</taxon>
        <taxon>Pseudomonadota</taxon>
        <taxon>Alphaproteobacteria</taxon>
        <taxon>Hyphomicrobiales</taxon>
        <taxon>Phyllobacteriaceae</taxon>
        <taxon>Mesorhizobium</taxon>
    </lineage>
</organism>
<dbReference type="SUPFAM" id="SSF52540">
    <property type="entry name" value="P-loop containing nucleoside triphosphate hydrolases"/>
    <property type="match status" value="1"/>
</dbReference>
<dbReference type="PANTHER" id="PTHR12137">
    <property type="entry name" value="CARBOHYDRATE SULFOTRANSFERASE"/>
    <property type="match status" value="1"/>
</dbReference>
<dbReference type="InterPro" id="IPR027417">
    <property type="entry name" value="P-loop_NTPase"/>
</dbReference>
<dbReference type="InterPro" id="IPR018011">
    <property type="entry name" value="Carb_sulfotrans_8-10"/>
</dbReference>
<evidence type="ECO:0000256" key="2">
    <source>
        <dbReference type="ARBA" id="ARBA00022679"/>
    </source>
</evidence>
<sequence>MIVSHQHRYVFVHVPKNAGTTIATHLAKYLGPRDLMLGSWTEALAGGAKLNRRMTNIILRNRSPFSVIRSAVRRRSIAKMLDTATKRHFSNKLWDHSSLAEIEAHEAFDDGAYFKFCVVRNPFERLVSLYNWRYRNFERRPSFSTMLRLIDDGCADMHGINWQTWDLYTRDNKIAVDFVARQEQLAADFGTICSQIGIPYQPENLTREKSNAPKNHVAASYYKPGDREIVERVYADEIEHFGYRFPN</sequence>
<dbReference type="InterPro" id="IPR005331">
    <property type="entry name" value="Sulfotransferase"/>
</dbReference>
<evidence type="ECO:0000256" key="4">
    <source>
        <dbReference type="ARBA" id="ARBA00022989"/>
    </source>
</evidence>
<comment type="subcellular location">
    <subcellularLocation>
        <location evidence="1">Golgi apparatus membrane</location>
        <topology evidence="1">Single-pass type II membrane protein</topology>
    </subcellularLocation>
</comment>
<evidence type="ECO:0000313" key="9">
    <source>
        <dbReference type="Proteomes" id="UP001205906"/>
    </source>
</evidence>
<keyword evidence="2" id="KW-0808">Transferase</keyword>
<proteinExistence type="predicted"/>
<comment type="caution">
    <text evidence="8">The sequence shown here is derived from an EMBL/GenBank/DDBJ whole genome shotgun (WGS) entry which is preliminary data.</text>
</comment>
<evidence type="ECO:0000256" key="3">
    <source>
        <dbReference type="ARBA" id="ARBA00022692"/>
    </source>
</evidence>
<evidence type="ECO:0000256" key="7">
    <source>
        <dbReference type="ARBA" id="ARBA00023180"/>
    </source>
</evidence>
<evidence type="ECO:0000256" key="5">
    <source>
        <dbReference type="ARBA" id="ARBA00023034"/>
    </source>
</evidence>
<dbReference type="Proteomes" id="UP001205906">
    <property type="component" value="Unassembled WGS sequence"/>
</dbReference>